<dbReference type="Pfam" id="PF04149">
    <property type="entry name" value="DUF397"/>
    <property type="match status" value="1"/>
</dbReference>
<comment type="caution">
    <text evidence="2">The sequence shown here is derived from an EMBL/GenBank/DDBJ whole genome shotgun (WGS) entry which is preliminary data.</text>
</comment>
<dbReference type="Proteomes" id="UP001205185">
    <property type="component" value="Unassembled WGS sequence"/>
</dbReference>
<protein>
    <recommendedName>
        <fullName evidence="1">DUF397 domain-containing protein</fullName>
    </recommendedName>
</protein>
<dbReference type="EMBL" id="JAMTCO010000010">
    <property type="protein sequence ID" value="MCP2271626.1"/>
    <property type="molecule type" value="Genomic_DNA"/>
</dbReference>
<dbReference type="InterPro" id="IPR007278">
    <property type="entry name" value="DUF397"/>
</dbReference>
<organism evidence="2 3">
    <name type="scientific">Actinokineospora diospyrosa</name>
    <dbReference type="NCBI Taxonomy" id="103728"/>
    <lineage>
        <taxon>Bacteria</taxon>
        <taxon>Bacillati</taxon>
        <taxon>Actinomycetota</taxon>
        <taxon>Actinomycetes</taxon>
        <taxon>Pseudonocardiales</taxon>
        <taxon>Pseudonocardiaceae</taxon>
        <taxon>Actinokineospora</taxon>
    </lineage>
</organism>
<sequence>MTVVLLEWRKSSYSESNNCVELARWSGGNSVRDSKNPGRKLDISRRTVRRLLAFVRG</sequence>
<gene>
    <name evidence="2" type="ORF">LV75_004140</name>
</gene>
<evidence type="ECO:0000313" key="3">
    <source>
        <dbReference type="Proteomes" id="UP001205185"/>
    </source>
</evidence>
<name>A0ABT1IGE5_9PSEU</name>
<accession>A0ABT1IGE5</accession>
<evidence type="ECO:0000313" key="2">
    <source>
        <dbReference type="EMBL" id="MCP2271626.1"/>
    </source>
</evidence>
<evidence type="ECO:0000259" key="1">
    <source>
        <dbReference type="Pfam" id="PF04149"/>
    </source>
</evidence>
<dbReference type="RefSeq" id="WP_253888587.1">
    <property type="nucleotide sequence ID" value="NZ_BAAAVB010000003.1"/>
</dbReference>
<reference evidence="2 3" key="1">
    <citation type="submission" date="2022-06" db="EMBL/GenBank/DDBJ databases">
        <title>Genomic Encyclopedia of Archaeal and Bacterial Type Strains, Phase II (KMG-II): from individual species to whole genera.</title>
        <authorList>
            <person name="Goeker M."/>
        </authorList>
    </citation>
    <scope>NUCLEOTIDE SEQUENCE [LARGE SCALE GENOMIC DNA]</scope>
    <source>
        <strain evidence="2 3">DSM 44255</strain>
    </source>
</reference>
<feature type="domain" description="DUF397" evidence="1">
    <location>
        <begin position="6"/>
        <end position="56"/>
    </location>
</feature>
<proteinExistence type="predicted"/>
<keyword evidence="3" id="KW-1185">Reference proteome</keyword>